<keyword evidence="4" id="KW-0472">Membrane</keyword>
<keyword evidence="4" id="KW-1133">Transmembrane helix</keyword>
<dbReference type="GO" id="GO:0004521">
    <property type="term" value="F:RNA endonuclease activity"/>
    <property type="evidence" value="ECO:0007669"/>
    <property type="project" value="InterPro"/>
</dbReference>
<proteinExistence type="predicted"/>
<dbReference type="Gene3D" id="3.10.450.30">
    <property type="entry name" value="Microbial ribonucleases"/>
    <property type="match status" value="1"/>
</dbReference>
<evidence type="ECO:0000256" key="4">
    <source>
        <dbReference type="SAM" id="Phobius"/>
    </source>
</evidence>
<feature type="region of interest" description="Disordered" evidence="3">
    <location>
        <begin position="37"/>
        <end position="62"/>
    </location>
</feature>
<evidence type="ECO:0000256" key="3">
    <source>
        <dbReference type="SAM" id="MobiDB-lite"/>
    </source>
</evidence>
<dbReference type="InterPro" id="IPR000026">
    <property type="entry name" value="N1-like"/>
</dbReference>
<organism evidence="5 6">
    <name type="scientific">Flexivirga endophytica</name>
    <dbReference type="NCBI Taxonomy" id="1849103"/>
    <lineage>
        <taxon>Bacteria</taxon>
        <taxon>Bacillati</taxon>
        <taxon>Actinomycetota</taxon>
        <taxon>Actinomycetes</taxon>
        <taxon>Micrococcales</taxon>
        <taxon>Dermacoccaceae</taxon>
        <taxon>Flexivirga</taxon>
    </lineage>
</organism>
<sequence>MLHRVKRIRDLFIPGVFGLLVLITLVCVLASCASSSGGSAGGQGGGTPAVTSSVGAGGRDHPNDGMLTVTVAQLPDEARTTIALIKEGGPFPYHQDGTVFQNRERLLPRESSGYYHEYTVKTPGSPDRGARRIIRARDGTLYYTADHYESFKRIIQ</sequence>
<reference evidence="5" key="2">
    <citation type="submission" date="2020-09" db="EMBL/GenBank/DDBJ databases">
        <authorList>
            <person name="Sun Q."/>
            <person name="Zhou Y."/>
        </authorList>
    </citation>
    <scope>NUCLEOTIDE SEQUENCE</scope>
    <source>
        <strain evidence="5">CGMCC 1.15085</strain>
    </source>
</reference>
<keyword evidence="4" id="KW-0812">Transmembrane</keyword>
<dbReference type="Pfam" id="PF00545">
    <property type="entry name" value="Ribonuclease"/>
    <property type="match status" value="1"/>
</dbReference>
<dbReference type="Proteomes" id="UP000636793">
    <property type="component" value="Unassembled WGS sequence"/>
</dbReference>
<keyword evidence="2" id="KW-0378">Hydrolase</keyword>
<evidence type="ECO:0000256" key="2">
    <source>
        <dbReference type="ARBA" id="ARBA00022801"/>
    </source>
</evidence>
<dbReference type="RefSeq" id="WP_188837983.1">
    <property type="nucleotide sequence ID" value="NZ_BMHI01000005.1"/>
</dbReference>
<dbReference type="GO" id="GO:0016787">
    <property type="term" value="F:hydrolase activity"/>
    <property type="evidence" value="ECO:0007669"/>
    <property type="project" value="UniProtKB-KW"/>
</dbReference>
<dbReference type="SUPFAM" id="SSF53933">
    <property type="entry name" value="Microbial ribonucleases"/>
    <property type="match status" value="1"/>
</dbReference>
<comment type="caution">
    <text evidence="5">The sequence shown here is derived from an EMBL/GenBank/DDBJ whole genome shotgun (WGS) entry which is preliminary data.</text>
</comment>
<feature type="compositionally biased region" description="Gly residues" evidence="3">
    <location>
        <begin position="38"/>
        <end position="47"/>
    </location>
</feature>
<dbReference type="EMBL" id="BMHI01000005">
    <property type="protein sequence ID" value="GGB38251.1"/>
    <property type="molecule type" value="Genomic_DNA"/>
</dbReference>
<dbReference type="AlphaFoldDB" id="A0A916TBH6"/>
<evidence type="ECO:0000256" key="1">
    <source>
        <dbReference type="ARBA" id="ARBA00022722"/>
    </source>
</evidence>
<dbReference type="GO" id="GO:0003723">
    <property type="term" value="F:RNA binding"/>
    <property type="evidence" value="ECO:0007669"/>
    <property type="project" value="InterPro"/>
</dbReference>
<dbReference type="InterPro" id="IPR016191">
    <property type="entry name" value="Ribonuclease/ribotoxin"/>
</dbReference>
<keyword evidence="1" id="KW-0540">Nuclease</keyword>
<reference evidence="5" key="1">
    <citation type="journal article" date="2014" name="Int. J. Syst. Evol. Microbiol.">
        <title>Complete genome sequence of Corynebacterium casei LMG S-19264T (=DSM 44701T), isolated from a smear-ripened cheese.</title>
        <authorList>
            <consortium name="US DOE Joint Genome Institute (JGI-PGF)"/>
            <person name="Walter F."/>
            <person name="Albersmeier A."/>
            <person name="Kalinowski J."/>
            <person name="Ruckert C."/>
        </authorList>
    </citation>
    <scope>NUCLEOTIDE SEQUENCE</scope>
    <source>
        <strain evidence="5">CGMCC 1.15085</strain>
    </source>
</reference>
<gene>
    <name evidence="5" type="ORF">GCM10011492_31230</name>
</gene>
<dbReference type="PROSITE" id="PS51257">
    <property type="entry name" value="PROKAR_LIPOPROTEIN"/>
    <property type="match status" value="1"/>
</dbReference>
<name>A0A916TBH6_9MICO</name>
<feature type="transmembrane region" description="Helical" evidence="4">
    <location>
        <begin position="12"/>
        <end position="31"/>
    </location>
</feature>
<evidence type="ECO:0000313" key="5">
    <source>
        <dbReference type="EMBL" id="GGB38251.1"/>
    </source>
</evidence>
<protein>
    <submittedName>
        <fullName evidence="5">Uncharacterized protein</fullName>
    </submittedName>
</protein>
<keyword evidence="6" id="KW-1185">Reference proteome</keyword>
<evidence type="ECO:0000313" key="6">
    <source>
        <dbReference type="Proteomes" id="UP000636793"/>
    </source>
</evidence>
<accession>A0A916TBH6</accession>